<protein>
    <submittedName>
        <fullName evidence="2">Uncharacterized protein</fullName>
    </submittedName>
</protein>
<dbReference type="OrthoDB" id="8138403at2"/>
<name>A0A0R3N1H5_9BRAD</name>
<evidence type="ECO:0000313" key="3">
    <source>
        <dbReference type="Proteomes" id="UP000051660"/>
    </source>
</evidence>
<feature type="compositionally biased region" description="Low complexity" evidence="1">
    <location>
        <begin position="214"/>
        <end position="233"/>
    </location>
</feature>
<sequence>MTIDSIKVPKNSTGAKSSVVASRAPSFVFAAIGGLLVFAPAPSNAQWWRSTPVDFESCADVAEKANTKEEKTAKLAECNAKFAGRRKAGGGYTYYDFMQDRTFDIAGPNPTPEEQKKIDEHYTAYLERERRNHLAAAQAAKQQPEPPPAQGLQQISLRTEQSNAMQAAPPIETEKVPIPIASPVKQAARIRAAQCAKDQFSCEWPRLSESINGLKKLLNPQQQQQQPAKQKKG</sequence>
<organism evidence="2 3">
    <name type="scientific">Bradyrhizobium lablabi</name>
    <dbReference type="NCBI Taxonomy" id="722472"/>
    <lineage>
        <taxon>Bacteria</taxon>
        <taxon>Pseudomonadati</taxon>
        <taxon>Pseudomonadota</taxon>
        <taxon>Alphaproteobacteria</taxon>
        <taxon>Hyphomicrobiales</taxon>
        <taxon>Nitrobacteraceae</taxon>
        <taxon>Bradyrhizobium</taxon>
    </lineage>
</organism>
<feature type="region of interest" description="Disordered" evidence="1">
    <location>
        <begin position="213"/>
        <end position="233"/>
    </location>
</feature>
<evidence type="ECO:0000313" key="2">
    <source>
        <dbReference type="EMBL" id="KRR25921.1"/>
    </source>
</evidence>
<accession>A0A0R3N1H5</accession>
<proteinExistence type="predicted"/>
<dbReference type="RefSeq" id="WP_057857498.1">
    <property type="nucleotide sequence ID" value="NZ_LLYB01000051.1"/>
</dbReference>
<dbReference type="EMBL" id="LLYB01000051">
    <property type="protein sequence ID" value="KRR25921.1"/>
    <property type="molecule type" value="Genomic_DNA"/>
</dbReference>
<evidence type="ECO:0000256" key="1">
    <source>
        <dbReference type="SAM" id="MobiDB-lite"/>
    </source>
</evidence>
<gene>
    <name evidence="2" type="ORF">CQ14_32985</name>
</gene>
<comment type="caution">
    <text evidence="2">The sequence shown here is derived from an EMBL/GenBank/DDBJ whole genome shotgun (WGS) entry which is preliminary data.</text>
</comment>
<dbReference type="AlphaFoldDB" id="A0A0R3N1H5"/>
<dbReference type="Proteomes" id="UP000051660">
    <property type="component" value="Unassembled WGS sequence"/>
</dbReference>
<reference evidence="2 3" key="1">
    <citation type="submission" date="2014-03" db="EMBL/GenBank/DDBJ databases">
        <title>Bradyrhizobium valentinum sp. nov., isolated from effective nodules of Lupinus mariae-josephae, a lupine endemic of basic-lime soils in Eastern Spain.</title>
        <authorList>
            <person name="Duran D."/>
            <person name="Rey L."/>
            <person name="Navarro A."/>
            <person name="Busquets A."/>
            <person name="Imperial J."/>
            <person name="Ruiz-Argueso T."/>
        </authorList>
    </citation>
    <scope>NUCLEOTIDE SEQUENCE [LARGE SCALE GENOMIC DNA]</scope>
    <source>
        <strain evidence="2 3">CCBAU 23086</strain>
    </source>
</reference>